<proteinExistence type="predicted"/>
<name>A0A183I671_9BILA</name>
<dbReference type="EMBL" id="UZAJ01041804">
    <property type="protein sequence ID" value="VDP20944.1"/>
    <property type="molecule type" value="Genomic_DNA"/>
</dbReference>
<dbReference type="AlphaFoldDB" id="A0A183I671"/>
<dbReference type="WBParaSite" id="OFLC_0001524401-mRNA-1">
    <property type="protein sequence ID" value="OFLC_0001524401-mRNA-1"/>
    <property type="gene ID" value="OFLC_0001524401"/>
</dbReference>
<reference evidence="1 2" key="2">
    <citation type="submission" date="2018-11" db="EMBL/GenBank/DDBJ databases">
        <authorList>
            <consortium name="Pathogen Informatics"/>
        </authorList>
    </citation>
    <scope>NUCLEOTIDE SEQUENCE [LARGE SCALE GENOMIC DNA]</scope>
</reference>
<evidence type="ECO:0000313" key="3">
    <source>
        <dbReference type="WBParaSite" id="OFLC_0001524401-mRNA-1"/>
    </source>
</evidence>
<evidence type="ECO:0000313" key="1">
    <source>
        <dbReference type="EMBL" id="VDP20944.1"/>
    </source>
</evidence>
<dbReference type="Proteomes" id="UP000267606">
    <property type="component" value="Unassembled WGS sequence"/>
</dbReference>
<sequence>MSTETKRNQNSDDEILKQIFVNRQMGEKITRYLSDGELKHMSKLIVYSDEYPFISFYRTIKVMSDAANFKLNRRSRILHLRDGKMTPPFQAKAWERISQINFKGFEHRKKFMEHHWSPAQAILFGGEKLFRACSTRFCFVLLEIKLIIAISSDDQLTQEKAENRAFVTAQILRMNLYSAPICIVAQSDIRENAARFLGQSKESSVLMLTGHDVITSTLVIDTEDEETLKEKFLNWKFN</sequence>
<reference evidence="3" key="1">
    <citation type="submission" date="2016-06" db="UniProtKB">
        <authorList>
            <consortium name="WormBaseParasite"/>
        </authorList>
    </citation>
    <scope>IDENTIFICATION</scope>
</reference>
<evidence type="ECO:0000313" key="2">
    <source>
        <dbReference type="Proteomes" id="UP000267606"/>
    </source>
</evidence>
<protein>
    <submittedName>
        <fullName evidence="3">Nitroreductase domain-containing protein</fullName>
    </submittedName>
</protein>
<keyword evidence="2" id="KW-1185">Reference proteome</keyword>
<gene>
    <name evidence="1" type="ORF">OFLC_LOCUS15232</name>
</gene>
<accession>A0A183I671</accession>
<organism evidence="3">
    <name type="scientific">Onchocerca flexuosa</name>
    <dbReference type="NCBI Taxonomy" id="387005"/>
    <lineage>
        <taxon>Eukaryota</taxon>
        <taxon>Metazoa</taxon>
        <taxon>Ecdysozoa</taxon>
        <taxon>Nematoda</taxon>
        <taxon>Chromadorea</taxon>
        <taxon>Rhabditida</taxon>
        <taxon>Spirurina</taxon>
        <taxon>Spiruromorpha</taxon>
        <taxon>Filarioidea</taxon>
        <taxon>Onchocercidae</taxon>
        <taxon>Onchocerca</taxon>
    </lineage>
</organism>